<accession>A0A1S0U9V1</accession>
<evidence type="ECO:0000256" key="2">
    <source>
        <dbReference type="SAM" id="Phobius"/>
    </source>
</evidence>
<proteinExistence type="predicted"/>
<dbReference type="OMA" id="FPFDRAY"/>
<reference evidence="3" key="1">
    <citation type="submission" date="2012-04" db="EMBL/GenBank/DDBJ databases">
        <title>The Genome Sequence of Loa loa.</title>
        <authorList>
            <consortium name="The Broad Institute Genome Sequencing Platform"/>
            <consortium name="Broad Institute Genome Sequencing Center for Infectious Disease"/>
            <person name="Nutman T.B."/>
            <person name="Fink D.L."/>
            <person name="Russ C."/>
            <person name="Young S."/>
            <person name="Zeng Q."/>
            <person name="Gargeya S."/>
            <person name="Alvarado L."/>
            <person name="Berlin A."/>
            <person name="Chapman S.B."/>
            <person name="Chen Z."/>
            <person name="Freedman E."/>
            <person name="Gellesch M."/>
            <person name="Goldberg J."/>
            <person name="Griggs A."/>
            <person name="Gujja S."/>
            <person name="Heilman E.R."/>
            <person name="Heiman D."/>
            <person name="Howarth C."/>
            <person name="Mehta T."/>
            <person name="Neiman D."/>
            <person name="Pearson M."/>
            <person name="Roberts A."/>
            <person name="Saif S."/>
            <person name="Shea T."/>
            <person name="Shenoy N."/>
            <person name="Sisk P."/>
            <person name="Stolte C."/>
            <person name="Sykes S."/>
            <person name="White J."/>
            <person name="Yandava C."/>
            <person name="Haas B."/>
            <person name="Henn M.R."/>
            <person name="Nusbaum C."/>
            <person name="Birren B."/>
        </authorList>
    </citation>
    <scope>NUCLEOTIDE SEQUENCE [LARGE SCALE GENOMIC DNA]</scope>
</reference>
<evidence type="ECO:0000256" key="1">
    <source>
        <dbReference type="SAM" id="MobiDB-lite"/>
    </source>
</evidence>
<dbReference type="RefSeq" id="XP_003136952.1">
    <property type="nucleotide sequence ID" value="XM_003136904.1"/>
</dbReference>
<feature type="region of interest" description="Disordered" evidence="1">
    <location>
        <begin position="76"/>
        <end position="98"/>
    </location>
</feature>
<dbReference type="GeneID" id="9938739"/>
<dbReference type="InParanoid" id="A0A1S0U9V1"/>
<gene>
    <name evidence="3" type="ORF">LOAG_01365</name>
</gene>
<organism evidence="3">
    <name type="scientific">Loa loa</name>
    <name type="common">Eye worm</name>
    <name type="synonym">Filaria loa</name>
    <dbReference type="NCBI Taxonomy" id="7209"/>
    <lineage>
        <taxon>Eukaryota</taxon>
        <taxon>Metazoa</taxon>
        <taxon>Ecdysozoa</taxon>
        <taxon>Nematoda</taxon>
        <taxon>Chromadorea</taxon>
        <taxon>Rhabditida</taxon>
        <taxon>Spirurina</taxon>
        <taxon>Spiruromorpha</taxon>
        <taxon>Filarioidea</taxon>
        <taxon>Onchocercidae</taxon>
        <taxon>Loa</taxon>
    </lineage>
</organism>
<dbReference type="CTD" id="9938739"/>
<dbReference type="KEGG" id="loa:LOAG_01365"/>
<feature type="transmembrane region" description="Helical" evidence="2">
    <location>
        <begin position="5"/>
        <end position="22"/>
    </location>
</feature>
<feature type="compositionally biased region" description="Polar residues" evidence="1">
    <location>
        <begin position="86"/>
        <end position="98"/>
    </location>
</feature>
<protein>
    <submittedName>
        <fullName evidence="3">Uncharacterized protein</fullName>
    </submittedName>
</protein>
<dbReference type="EMBL" id="JH712073">
    <property type="protein sequence ID" value="EFO27116.1"/>
    <property type="molecule type" value="Genomic_DNA"/>
</dbReference>
<keyword evidence="2" id="KW-1133">Transmembrane helix</keyword>
<keyword evidence="2" id="KW-0472">Membrane</keyword>
<keyword evidence="2" id="KW-0812">Transmembrane</keyword>
<sequence>MFRCFLFYLIYYLGFFILPALLNEIDIRQEANYPEHPYKHFGRHFEYIYETPSAPDRKPKILLSYDTIGDDIDTTGTVENIDNRQSRNPGSEYTTNFSQNPNKVHVKNAWKESVKARKHAQAEYDAVRQLADDIFDQAKKVFSAVTGASIPLSEISASEREVDADMEYDPNRFQSMKGKESNHLQKYYTQYGRRRILKNEGQKVEKIVPNREKWRKYMIGRWIRNGSSKEPRNDVSYEMFGLLPKFDPRFPFDRAFKLMEDLQPPEMFKFPSASFYI</sequence>
<evidence type="ECO:0000313" key="3">
    <source>
        <dbReference type="EMBL" id="EFO27116.1"/>
    </source>
</evidence>
<dbReference type="OrthoDB" id="5870696at2759"/>
<dbReference type="AlphaFoldDB" id="A0A1S0U9V1"/>
<name>A0A1S0U9V1_LOALO</name>